<comment type="caution">
    <text evidence="2">The sequence shown here is derived from an EMBL/GenBank/DDBJ whole genome shotgun (WGS) entry which is preliminary data.</text>
</comment>
<dbReference type="EMBL" id="CAJNOI010005379">
    <property type="protein sequence ID" value="CAF1564375.1"/>
    <property type="molecule type" value="Genomic_DNA"/>
</dbReference>
<evidence type="ECO:0000313" key="3">
    <source>
        <dbReference type="Proteomes" id="UP000663832"/>
    </source>
</evidence>
<dbReference type="EMBL" id="CAJNOM010005784">
    <property type="protein sequence ID" value="CAF1666109.1"/>
    <property type="molecule type" value="Genomic_DNA"/>
</dbReference>
<protein>
    <submittedName>
        <fullName evidence="2">Uncharacterized protein</fullName>
    </submittedName>
</protein>
<accession>A0A816FVD6</accession>
<evidence type="ECO:0000313" key="2">
    <source>
        <dbReference type="EMBL" id="CAF1666109.1"/>
    </source>
</evidence>
<organism evidence="2 3">
    <name type="scientific">Adineta steineri</name>
    <dbReference type="NCBI Taxonomy" id="433720"/>
    <lineage>
        <taxon>Eukaryota</taxon>
        <taxon>Metazoa</taxon>
        <taxon>Spiralia</taxon>
        <taxon>Gnathifera</taxon>
        <taxon>Rotifera</taxon>
        <taxon>Eurotatoria</taxon>
        <taxon>Bdelloidea</taxon>
        <taxon>Adinetida</taxon>
        <taxon>Adinetidae</taxon>
        <taxon>Adineta</taxon>
    </lineage>
</organism>
<feature type="non-terminal residue" evidence="2">
    <location>
        <position position="53"/>
    </location>
</feature>
<name>A0A816FVD6_9BILA</name>
<proteinExistence type="predicted"/>
<evidence type="ECO:0000313" key="1">
    <source>
        <dbReference type="EMBL" id="CAF1564375.1"/>
    </source>
</evidence>
<dbReference type="AlphaFoldDB" id="A0A816FVD6"/>
<dbReference type="Proteomes" id="UP000663832">
    <property type="component" value="Unassembled WGS sequence"/>
</dbReference>
<keyword evidence="3" id="KW-1185">Reference proteome</keyword>
<sequence length="53" mass="5760">MNLKDACPNDLKLVNIDNLKPIANIEASKLYSCGSTTGRTCNCRDKCAIKTCP</sequence>
<reference evidence="2" key="1">
    <citation type="submission" date="2021-02" db="EMBL/GenBank/DDBJ databases">
        <authorList>
            <person name="Nowell W R."/>
        </authorList>
    </citation>
    <scope>NUCLEOTIDE SEQUENCE</scope>
</reference>
<dbReference type="OrthoDB" id="10054092at2759"/>
<gene>
    <name evidence="1" type="ORF">BJG266_LOCUS47214</name>
    <name evidence="2" type="ORF">QVE165_LOCUS64250</name>
</gene>
<dbReference type="Proteomes" id="UP000663877">
    <property type="component" value="Unassembled WGS sequence"/>
</dbReference>